<evidence type="ECO:0000313" key="2">
    <source>
        <dbReference type="EMBL" id="EOA91751.1"/>
    </source>
</evidence>
<dbReference type="OrthoDB" id="5081713at2759"/>
<dbReference type="EMBL" id="KB908481">
    <property type="protein sequence ID" value="EOA91751.1"/>
    <property type="molecule type" value="Genomic_DNA"/>
</dbReference>
<feature type="compositionally biased region" description="Polar residues" evidence="1">
    <location>
        <begin position="305"/>
        <end position="317"/>
    </location>
</feature>
<gene>
    <name evidence="2" type="ORF">SETTUDRAFT_30263</name>
</gene>
<dbReference type="RefSeq" id="XP_008020214.1">
    <property type="nucleotide sequence ID" value="XM_008022023.1"/>
</dbReference>
<reference evidence="2 3" key="1">
    <citation type="journal article" date="2012" name="PLoS Pathog.">
        <title>Diverse lifestyles and strategies of plant pathogenesis encoded in the genomes of eighteen Dothideomycetes fungi.</title>
        <authorList>
            <person name="Ohm R.A."/>
            <person name="Feau N."/>
            <person name="Henrissat B."/>
            <person name="Schoch C.L."/>
            <person name="Horwitz B.A."/>
            <person name="Barry K.W."/>
            <person name="Condon B.J."/>
            <person name="Copeland A.C."/>
            <person name="Dhillon B."/>
            <person name="Glaser F."/>
            <person name="Hesse C.N."/>
            <person name="Kosti I."/>
            <person name="LaButti K."/>
            <person name="Lindquist E.A."/>
            <person name="Lucas S."/>
            <person name="Salamov A.A."/>
            <person name="Bradshaw R.E."/>
            <person name="Ciuffetti L."/>
            <person name="Hamelin R.C."/>
            <person name="Kema G.H.J."/>
            <person name="Lawrence C."/>
            <person name="Scott J.A."/>
            <person name="Spatafora J.W."/>
            <person name="Turgeon B.G."/>
            <person name="de Wit P.J.G.M."/>
            <person name="Zhong S."/>
            <person name="Goodwin S.B."/>
            <person name="Grigoriev I.V."/>
        </authorList>
    </citation>
    <scope>NUCLEOTIDE SEQUENCE [LARGE SCALE GENOMIC DNA]</scope>
    <source>
        <strain evidence="3">28A</strain>
    </source>
</reference>
<protein>
    <submittedName>
        <fullName evidence="2">Uncharacterized protein</fullName>
    </submittedName>
</protein>
<dbReference type="STRING" id="671987.R0J4U7"/>
<sequence>MRWELFEHVHWTELMQPCVRPQRVGLKFPKPDFTYGFPIIDPDDPVHKKYANHRSVKNFSIPVLHNLRKEKGLISSPGTALGRWKGTMGMLNAADLMCFPWAVVEVKPAGANPGAINYCYCQVANASAAALIFREELLQSASKKTDPNPDALVIFSFTCIGLDVRLWFTYRTEEKVIVKCVWATSLKLLWGVFALRMIIQNMCEWVNGDVRLELVTWIERARGFKPSEVFLYPSGSPVELSTPTTSSQAQSGSLQGNYLGLPKNPSAPQSKDLYDPFIGSRRQPSASKSGGLFKDYLASMRRPSPAQSRSLQGTPLDSTKRPNAPSHTSSTSKTSNRTSSTPKSLVLVM</sequence>
<keyword evidence="3" id="KW-1185">Reference proteome</keyword>
<name>R0J4U7_EXST2</name>
<organism evidence="2 3">
    <name type="scientific">Exserohilum turcicum (strain 28A)</name>
    <name type="common">Northern leaf blight fungus</name>
    <name type="synonym">Setosphaeria turcica</name>
    <dbReference type="NCBI Taxonomy" id="671987"/>
    <lineage>
        <taxon>Eukaryota</taxon>
        <taxon>Fungi</taxon>
        <taxon>Dikarya</taxon>
        <taxon>Ascomycota</taxon>
        <taxon>Pezizomycotina</taxon>
        <taxon>Dothideomycetes</taxon>
        <taxon>Pleosporomycetidae</taxon>
        <taxon>Pleosporales</taxon>
        <taxon>Pleosporineae</taxon>
        <taxon>Pleosporaceae</taxon>
        <taxon>Exserohilum</taxon>
    </lineage>
</organism>
<evidence type="ECO:0000256" key="1">
    <source>
        <dbReference type="SAM" id="MobiDB-lite"/>
    </source>
</evidence>
<dbReference type="HOGENOM" id="CLU_794928_0_0_1"/>
<feature type="region of interest" description="Disordered" evidence="1">
    <location>
        <begin position="241"/>
        <end position="349"/>
    </location>
</feature>
<evidence type="ECO:0000313" key="3">
    <source>
        <dbReference type="Proteomes" id="UP000016935"/>
    </source>
</evidence>
<dbReference type="eggNOG" id="ENOG502SUM9">
    <property type="taxonomic scope" value="Eukaryota"/>
</dbReference>
<dbReference type="AlphaFoldDB" id="R0J4U7"/>
<dbReference type="Proteomes" id="UP000016935">
    <property type="component" value="Unassembled WGS sequence"/>
</dbReference>
<reference evidence="2 3" key="2">
    <citation type="journal article" date="2013" name="PLoS Genet.">
        <title>Comparative genome structure, secondary metabolite, and effector coding capacity across Cochliobolus pathogens.</title>
        <authorList>
            <person name="Condon B.J."/>
            <person name="Leng Y."/>
            <person name="Wu D."/>
            <person name="Bushley K.E."/>
            <person name="Ohm R.A."/>
            <person name="Otillar R."/>
            <person name="Martin J."/>
            <person name="Schackwitz W."/>
            <person name="Grimwood J."/>
            <person name="MohdZainudin N."/>
            <person name="Xue C."/>
            <person name="Wang R."/>
            <person name="Manning V.A."/>
            <person name="Dhillon B."/>
            <person name="Tu Z.J."/>
            <person name="Steffenson B.J."/>
            <person name="Salamov A."/>
            <person name="Sun H."/>
            <person name="Lowry S."/>
            <person name="LaButti K."/>
            <person name="Han J."/>
            <person name="Copeland A."/>
            <person name="Lindquist E."/>
            <person name="Barry K."/>
            <person name="Schmutz J."/>
            <person name="Baker S.E."/>
            <person name="Ciuffetti L.M."/>
            <person name="Grigoriev I.V."/>
            <person name="Zhong S."/>
            <person name="Turgeon B.G."/>
        </authorList>
    </citation>
    <scope>NUCLEOTIDE SEQUENCE [LARGE SCALE GENOMIC DNA]</scope>
    <source>
        <strain evidence="3">28A</strain>
    </source>
</reference>
<feature type="compositionally biased region" description="Low complexity" evidence="1">
    <location>
        <begin position="326"/>
        <end position="349"/>
    </location>
</feature>
<proteinExistence type="predicted"/>
<accession>R0J4U7</accession>
<dbReference type="GeneID" id="19403422"/>
<feature type="compositionally biased region" description="Polar residues" evidence="1">
    <location>
        <begin position="241"/>
        <end position="256"/>
    </location>
</feature>